<feature type="compositionally biased region" description="Low complexity" evidence="2">
    <location>
        <begin position="12"/>
        <end position="26"/>
    </location>
</feature>
<comment type="similarity">
    <text evidence="1">Belongs to the exportin family.</text>
</comment>
<evidence type="ECO:0000256" key="1">
    <source>
        <dbReference type="ARBA" id="ARBA00009466"/>
    </source>
</evidence>
<evidence type="ECO:0000313" key="5">
    <source>
        <dbReference type="Proteomes" id="UP000800041"/>
    </source>
</evidence>
<dbReference type="GO" id="GO:0003723">
    <property type="term" value="F:RNA binding"/>
    <property type="evidence" value="ECO:0007669"/>
    <property type="project" value="TreeGrafter"/>
</dbReference>
<dbReference type="GO" id="GO:0005737">
    <property type="term" value="C:cytoplasm"/>
    <property type="evidence" value="ECO:0007669"/>
    <property type="project" value="TreeGrafter"/>
</dbReference>
<dbReference type="SUPFAM" id="SSF48371">
    <property type="entry name" value="ARM repeat"/>
    <property type="match status" value="1"/>
</dbReference>
<accession>A0A6G1H549</accession>
<sequence>MSTQTSAGQWPTAQWTQTASSASAPGAPAEFARILEALRVVHDPNPTADNSARRDATQYLDRAKRLPTAFSHGMSIASDRTQSAELRHYGLSMLEFTITYSWDSYPQEVTEVLQENVVRLAQDVNDRDPSFVRNKVGQLWIEATKRSWGIQWMSMDEQLQQLWQSSVCHQALVLYILETLTDELFSKDEPFTGPRAHELKSLLWEITLPWNQLSERIRSRANEPGFHARHGTDGWMSRVDAKLKGYLQTDRNLRNELGHTCIVRSLGALRAAMSFTPPACATSCLDSILAGLADSLSTDIQIAAADALIIISRRIHNDDDFVRIIRPLLSDQVSVFFRHPSLWASIDEIDHPKYTLSKKVAELLGELGRQVELHMAILDREVDIPHLLDVYFHGMSHPSLAVAIPFVHHLSRLLYFPTVSAHPKLQSSIAPLLTFCGGRLVRYEWFPESSEDVTYRFLCEDCDTVAEQHLFLGNYRRYSTEMIENLVGLVPRDAVPHVLQLTESVIAEAHRAESTQPSEYAKNSVLALSVEGAVTFVQAMAKGYQRHRNSVSSEQQANLDRVIEQWVDIMSFVNYDNPDMRKSLADAVVSVCAETLQGKPEVSIRLLQHLVDLMMKSDNDYIEYAEAVKALKGACMGHIRTLMKSSPDVFFANLDLCKRLFDQKLSVISDDPRALSEDFVACCLSVIQRTSLLGVDEKKSRLAALIQPVKEQWENLEFLESLSSFQSFCNMMGLGRLVEYLRARRFDQTPDWSTALLDQEGKDLISSAREQFYNLPLSATKKYISAFPERADRPNRSFDVSVDLWLELAPAMLQNIFLLVSYAQAFTNLTYWGGAPQETVAVFHKIFAERFWQKGISSESREDFYSKVSRSKQTYEGFASTIRGLSRDIRDVSYHIIYKMSGFGERFYGMPGLPGALSEALYTHSTSLSCHHFGVLLNMSSGLIGNCPRNQWEQFLPAIISSLFTQVNTKLTAEWAVNGERSARNASDTELADEMRDESVLRQVSWNAVALACSLLELPRETAPISNPPAEPHMRELSEFVVTTPVMLQPVLALVKNAIGMRDIRCCKNAVRTLIDSFRHLKILKRAFLCDDVLKVAITSLHDDYFADVQRDLAILISMIIALDDPVTRALILTIEGIDDDRARVNDLFQQIVNSSRDPRRGRDLTLELLRSVRGRSLQEQGRIREMPTRTRTRTAMEDQYMRVDEAPTIQRGGSPNLEGVGDLFQ</sequence>
<dbReference type="PANTHER" id="PTHR11223">
    <property type="entry name" value="EXPORTIN 1/5"/>
    <property type="match status" value="1"/>
</dbReference>
<dbReference type="OrthoDB" id="2215036at2759"/>
<dbReference type="Proteomes" id="UP000800041">
    <property type="component" value="Unassembled WGS sequence"/>
</dbReference>
<dbReference type="PANTHER" id="PTHR11223:SF3">
    <property type="entry name" value="EXPORTIN-5"/>
    <property type="match status" value="1"/>
</dbReference>
<evidence type="ECO:0000313" key="4">
    <source>
        <dbReference type="EMBL" id="KAF1988177.1"/>
    </source>
</evidence>
<dbReference type="Pfam" id="PF19273">
    <property type="entry name" value="Exportin-5"/>
    <property type="match status" value="1"/>
</dbReference>
<evidence type="ECO:0000256" key="2">
    <source>
        <dbReference type="SAM" id="MobiDB-lite"/>
    </source>
</evidence>
<evidence type="ECO:0000259" key="3">
    <source>
        <dbReference type="PROSITE" id="PS50166"/>
    </source>
</evidence>
<dbReference type="EMBL" id="ML977149">
    <property type="protein sequence ID" value="KAF1988177.1"/>
    <property type="molecule type" value="Genomic_DNA"/>
</dbReference>
<keyword evidence="5" id="KW-1185">Reference proteome</keyword>
<dbReference type="GO" id="GO:0005634">
    <property type="term" value="C:nucleus"/>
    <property type="evidence" value="ECO:0007669"/>
    <property type="project" value="TreeGrafter"/>
</dbReference>
<feature type="region of interest" description="Disordered" evidence="2">
    <location>
        <begin position="1"/>
        <end position="26"/>
    </location>
</feature>
<feature type="domain" description="Importin N-terminal" evidence="3">
    <location>
        <begin position="56"/>
        <end position="142"/>
    </location>
</feature>
<dbReference type="InterPro" id="IPR016024">
    <property type="entry name" value="ARM-type_fold"/>
</dbReference>
<feature type="compositionally biased region" description="Polar residues" evidence="2">
    <location>
        <begin position="1"/>
        <end position="11"/>
    </location>
</feature>
<dbReference type="PROSITE" id="PS50166">
    <property type="entry name" value="IMPORTIN_B_NT"/>
    <property type="match status" value="1"/>
</dbReference>
<dbReference type="GO" id="GO:0006405">
    <property type="term" value="P:RNA export from nucleus"/>
    <property type="evidence" value="ECO:0007669"/>
    <property type="project" value="TreeGrafter"/>
</dbReference>
<gene>
    <name evidence="4" type="ORF">K402DRAFT_329073</name>
</gene>
<dbReference type="InterPro" id="IPR001494">
    <property type="entry name" value="Importin-beta_N"/>
</dbReference>
<dbReference type="GO" id="GO:0042565">
    <property type="term" value="C:RNA nuclear export complex"/>
    <property type="evidence" value="ECO:0007669"/>
    <property type="project" value="TreeGrafter"/>
</dbReference>
<dbReference type="GO" id="GO:0005049">
    <property type="term" value="F:nuclear export signal receptor activity"/>
    <property type="evidence" value="ECO:0007669"/>
    <property type="project" value="InterPro"/>
</dbReference>
<dbReference type="Gene3D" id="1.25.10.10">
    <property type="entry name" value="Leucine-rich Repeat Variant"/>
    <property type="match status" value="1"/>
</dbReference>
<dbReference type="InterPro" id="IPR045065">
    <property type="entry name" value="XPO1/5"/>
</dbReference>
<protein>
    <recommendedName>
        <fullName evidence="3">Importin N-terminal domain-containing protein</fullName>
    </recommendedName>
</protein>
<proteinExistence type="inferred from homology"/>
<dbReference type="InterPro" id="IPR045478">
    <property type="entry name" value="Exportin-5_C"/>
</dbReference>
<dbReference type="AlphaFoldDB" id="A0A6G1H549"/>
<reference evidence="4" key="1">
    <citation type="journal article" date="2020" name="Stud. Mycol.">
        <title>101 Dothideomycetes genomes: a test case for predicting lifestyles and emergence of pathogens.</title>
        <authorList>
            <person name="Haridas S."/>
            <person name="Albert R."/>
            <person name="Binder M."/>
            <person name="Bloem J."/>
            <person name="Labutti K."/>
            <person name="Salamov A."/>
            <person name="Andreopoulos B."/>
            <person name="Baker S."/>
            <person name="Barry K."/>
            <person name="Bills G."/>
            <person name="Bluhm B."/>
            <person name="Cannon C."/>
            <person name="Castanera R."/>
            <person name="Culley D."/>
            <person name="Daum C."/>
            <person name="Ezra D."/>
            <person name="Gonzalez J."/>
            <person name="Henrissat B."/>
            <person name="Kuo A."/>
            <person name="Liang C."/>
            <person name="Lipzen A."/>
            <person name="Lutzoni F."/>
            <person name="Magnuson J."/>
            <person name="Mondo S."/>
            <person name="Nolan M."/>
            <person name="Ohm R."/>
            <person name="Pangilinan J."/>
            <person name="Park H.-J."/>
            <person name="Ramirez L."/>
            <person name="Alfaro M."/>
            <person name="Sun H."/>
            <person name="Tritt A."/>
            <person name="Yoshinaga Y."/>
            <person name="Zwiers L.-H."/>
            <person name="Turgeon B."/>
            <person name="Goodwin S."/>
            <person name="Spatafora J."/>
            <person name="Crous P."/>
            <person name="Grigoriev I."/>
        </authorList>
    </citation>
    <scope>NUCLEOTIDE SEQUENCE</scope>
    <source>
        <strain evidence="4">CBS 113979</strain>
    </source>
</reference>
<dbReference type="Pfam" id="PF03810">
    <property type="entry name" value="IBN_N"/>
    <property type="match status" value="1"/>
</dbReference>
<name>A0A6G1H549_9PEZI</name>
<dbReference type="GO" id="GO:0006611">
    <property type="term" value="P:protein export from nucleus"/>
    <property type="evidence" value="ECO:0007669"/>
    <property type="project" value="InterPro"/>
</dbReference>
<feature type="region of interest" description="Disordered" evidence="2">
    <location>
        <begin position="1207"/>
        <end position="1226"/>
    </location>
</feature>
<organism evidence="4 5">
    <name type="scientific">Aulographum hederae CBS 113979</name>
    <dbReference type="NCBI Taxonomy" id="1176131"/>
    <lineage>
        <taxon>Eukaryota</taxon>
        <taxon>Fungi</taxon>
        <taxon>Dikarya</taxon>
        <taxon>Ascomycota</taxon>
        <taxon>Pezizomycotina</taxon>
        <taxon>Dothideomycetes</taxon>
        <taxon>Pleosporomycetidae</taxon>
        <taxon>Aulographales</taxon>
        <taxon>Aulographaceae</taxon>
    </lineage>
</organism>
<dbReference type="GO" id="GO:0031267">
    <property type="term" value="F:small GTPase binding"/>
    <property type="evidence" value="ECO:0007669"/>
    <property type="project" value="InterPro"/>
</dbReference>
<dbReference type="InterPro" id="IPR011989">
    <property type="entry name" value="ARM-like"/>
</dbReference>